<keyword evidence="4" id="KW-0547">Nucleotide-binding</keyword>
<evidence type="ECO:0000256" key="3">
    <source>
        <dbReference type="ARBA" id="ARBA00022598"/>
    </source>
</evidence>
<keyword evidence="3" id="KW-0436">Ligase</keyword>
<reference evidence="12" key="1">
    <citation type="submission" date="2017-09" db="EMBL/GenBank/DDBJ databases">
        <title>Depth-based differentiation of microbial function through sediment-hosted aquifers and enrichment of novel symbionts in the deep terrestrial subsurface.</title>
        <authorList>
            <person name="Probst A.J."/>
            <person name="Ladd B."/>
            <person name="Jarett J.K."/>
            <person name="Geller-Mcgrath D.E."/>
            <person name="Sieber C.M.K."/>
            <person name="Emerson J.B."/>
            <person name="Anantharaman K."/>
            <person name="Thomas B.C."/>
            <person name="Malmstrom R."/>
            <person name="Stieglmeier M."/>
            <person name="Klingl A."/>
            <person name="Woyke T."/>
            <person name="Ryan C.M."/>
            <person name="Banfield J.F."/>
        </authorList>
    </citation>
    <scope>NUCLEOTIDE SEQUENCE [LARGE SCALE GENOMIC DNA]</scope>
</reference>
<name>A0A2M7VE54_9BACT</name>
<feature type="domain" description="Methionyl/Valyl/Leucyl/Isoleucyl-tRNA synthetase anticodon-binding" evidence="10">
    <location>
        <begin position="367"/>
        <end position="478"/>
    </location>
</feature>
<dbReference type="GO" id="GO:0004823">
    <property type="term" value="F:leucine-tRNA ligase activity"/>
    <property type="evidence" value="ECO:0007669"/>
    <property type="project" value="UniProtKB-EC"/>
</dbReference>
<dbReference type="Proteomes" id="UP000230405">
    <property type="component" value="Unassembled WGS sequence"/>
</dbReference>
<dbReference type="InterPro" id="IPR002302">
    <property type="entry name" value="Leu-tRNA-ligase"/>
</dbReference>
<dbReference type="GO" id="GO:0006429">
    <property type="term" value="P:leucyl-tRNA aminoacylation"/>
    <property type="evidence" value="ECO:0007669"/>
    <property type="project" value="InterPro"/>
</dbReference>
<dbReference type="SUPFAM" id="SSF47323">
    <property type="entry name" value="Anticodon-binding domain of a subclass of class I aminoacyl-tRNA synthetases"/>
    <property type="match status" value="1"/>
</dbReference>
<evidence type="ECO:0000256" key="4">
    <source>
        <dbReference type="ARBA" id="ARBA00022741"/>
    </source>
</evidence>
<dbReference type="Pfam" id="PF00133">
    <property type="entry name" value="tRNA-synt_1"/>
    <property type="match status" value="1"/>
</dbReference>
<dbReference type="FunFam" id="1.10.730.10:FF:000002">
    <property type="entry name" value="Leucine--tRNA ligase"/>
    <property type="match status" value="1"/>
</dbReference>
<dbReference type="GO" id="GO:0005524">
    <property type="term" value="F:ATP binding"/>
    <property type="evidence" value="ECO:0007669"/>
    <property type="project" value="UniProtKB-KW"/>
</dbReference>
<dbReference type="EC" id="6.1.1.4" evidence="2"/>
<evidence type="ECO:0000256" key="8">
    <source>
        <dbReference type="ARBA" id="ARBA00047469"/>
    </source>
</evidence>
<dbReference type="GO" id="GO:0005829">
    <property type="term" value="C:cytosol"/>
    <property type="evidence" value="ECO:0007669"/>
    <property type="project" value="TreeGrafter"/>
</dbReference>
<keyword evidence="7" id="KW-0030">Aminoacyl-tRNA synthetase</keyword>
<evidence type="ECO:0000259" key="10">
    <source>
        <dbReference type="Pfam" id="PF08264"/>
    </source>
</evidence>
<dbReference type="PANTHER" id="PTHR43740:SF2">
    <property type="entry name" value="LEUCINE--TRNA LIGASE, MITOCHONDRIAL"/>
    <property type="match status" value="1"/>
</dbReference>
<dbReference type="Gene3D" id="3.40.50.620">
    <property type="entry name" value="HUPs"/>
    <property type="match status" value="2"/>
</dbReference>
<dbReference type="Gene3D" id="1.10.730.10">
    <property type="entry name" value="Isoleucyl-tRNA Synthetase, Domain 1"/>
    <property type="match status" value="1"/>
</dbReference>
<dbReference type="EMBL" id="PFPO01000076">
    <property type="protein sequence ID" value="PIZ98592.1"/>
    <property type="molecule type" value="Genomic_DNA"/>
</dbReference>
<evidence type="ECO:0000256" key="6">
    <source>
        <dbReference type="ARBA" id="ARBA00022917"/>
    </source>
</evidence>
<dbReference type="AlphaFoldDB" id="A0A2M7VE54"/>
<organism evidence="11 12">
    <name type="scientific">Candidatus Komeilibacteria bacterium CG_4_10_14_0_2_um_filter_37_10</name>
    <dbReference type="NCBI Taxonomy" id="1974470"/>
    <lineage>
        <taxon>Bacteria</taxon>
        <taxon>Candidatus Komeiliibacteriota</taxon>
    </lineage>
</organism>
<dbReference type="PRINTS" id="PR00985">
    <property type="entry name" value="TRNASYNTHLEU"/>
</dbReference>
<evidence type="ECO:0000256" key="7">
    <source>
        <dbReference type="ARBA" id="ARBA00023146"/>
    </source>
</evidence>
<comment type="catalytic activity">
    <reaction evidence="8">
        <text>tRNA(Leu) + L-leucine + ATP = L-leucyl-tRNA(Leu) + AMP + diphosphate</text>
        <dbReference type="Rhea" id="RHEA:11688"/>
        <dbReference type="Rhea" id="RHEA-COMP:9613"/>
        <dbReference type="Rhea" id="RHEA-COMP:9622"/>
        <dbReference type="ChEBI" id="CHEBI:30616"/>
        <dbReference type="ChEBI" id="CHEBI:33019"/>
        <dbReference type="ChEBI" id="CHEBI:57427"/>
        <dbReference type="ChEBI" id="CHEBI:78442"/>
        <dbReference type="ChEBI" id="CHEBI:78494"/>
        <dbReference type="ChEBI" id="CHEBI:456215"/>
        <dbReference type="EC" id="6.1.1.4"/>
    </reaction>
</comment>
<proteinExistence type="inferred from homology"/>
<evidence type="ECO:0000313" key="11">
    <source>
        <dbReference type="EMBL" id="PIZ98592.1"/>
    </source>
</evidence>
<evidence type="ECO:0000259" key="9">
    <source>
        <dbReference type="Pfam" id="PF00133"/>
    </source>
</evidence>
<evidence type="ECO:0000256" key="5">
    <source>
        <dbReference type="ARBA" id="ARBA00022840"/>
    </source>
</evidence>
<gene>
    <name evidence="11" type="ORF">COX77_04100</name>
</gene>
<sequence length="515" mass="59538">MNYKLRDWVFSRQRYWGEPIPLVHCANCREQIIQQAKHINFYEQSTWLRLISGFKTVETRVLNPEEPERYFGAIKVGDYLQATNKITKEVQYCQVKNVWQFKDLPTLFNNQEVLAKIYAPDPLPKDIVELERGYSYTPDYLDRINKNGLIAWEIELVVPGIVPVPEDQLPITLPEVKKYEPTGTGESPLATITDWVKTTCLVCGQAAKRETNTMPQWAGSSWYWLRFIDPHNNTNFAEPEKLKYWLPVDMYVGGAEHAVLHLLYSRFWNMVLFDLGLVPVAEPFQKLINQGLILGPDGEKMSKSRGNVINPDDIIQEFGADTLRLYEMFMGPLEDAKPWDTKSIIGVRRFLDRIYNIEIVSESSEQVIKSLHKLIKKVGDDIENFHFNTAISAMMIFLNDCNDKMDQETWQKFLIVLSPLAPHLAEEMWSITGHQESIFRNSWPVHDSSLLIDSEFELVLQINGKVRDKLIVSRETKEKDLSNIIAQSEKVQKYLNGSKPQKIIYIPGRLVNIVL</sequence>
<dbReference type="PANTHER" id="PTHR43740">
    <property type="entry name" value="LEUCYL-TRNA SYNTHETASE"/>
    <property type="match status" value="1"/>
</dbReference>
<evidence type="ECO:0000256" key="2">
    <source>
        <dbReference type="ARBA" id="ARBA00013164"/>
    </source>
</evidence>
<comment type="similarity">
    <text evidence="1">Belongs to the class-I aminoacyl-tRNA synthetase family.</text>
</comment>
<keyword evidence="6" id="KW-0648">Protein biosynthesis</keyword>
<evidence type="ECO:0000313" key="12">
    <source>
        <dbReference type="Proteomes" id="UP000230405"/>
    </source>
</evidence>
<dbReference type="CDD" id="cd07958">
    <property type="entry name" value="Anticodon_Ia_Leu_BEm"/>
    <property type="match status" value="1"/>
</dbReference>
<protein>
    <recommendedName>
        <fullName evidence="2">leucine--tRNA ligase</fullName>
        <ecNumber evidence="2">6.1.1.4</ecNumber>
    </recommendedName>
</protein>
<dbReference type="SUPFAM" id="SSF52374">
    <property type="entry name" value="Nucleotidylyl transferase"/>
    <property type="match status" value="2"/>
</dbReference>
<accession>A0A2M7VE54</accession>
<dbReference type="InterPro" id="IPR009080">
    <property type="entry name" value="tRNAsynth_Ia_anticodon-bd"/>
</dbReference>
<comment type="caution">
    <text evidence="11">The sequence shown here is derived from an EMBL/GenBank/DDBJ whole genome shotgun (WGS) entry which is preliminary data.</text>
</comment>
<dbReference type="InterPro" id="IPR013155">
    <property type="entry name" value="M/V/L/I-tRNA-synth_anticd-bd"/>
</dbReference>
<dbReference type="InterPro" id="IPR002300">
    <property type="entry name" value="aa-tRNA-synth_Ia"/>
</dbReference>
<keyword evidence="5" id="KW-0067">ATP-binding</keyword>
<feature type="domain" description="Aminoacyl-tRNA synthetase class Ia" evidence="9">
    <location>
        <begin position="236"/>
        <end position="327"/>
    </location>
</feature>
<dbReference type="Pfam" id="PF08264">
    <property type="entry name" value="Anticodon_1"/>
    <property type="match status" value="1"/>
</dbReference>
<evidence type="ECO:0000256" key="1">
    <source>
        <dbReference type="ARBA" id="ARBA00005594"/>
    </source>
</evidence>
<dbReference type="InterPro" id="IPR014729">
    <property type="entry name" value="Rossmann-like_a/b/a_fold"/>
</dbReference>